<organism evidence="2 3">
    <name type="scientific">Isoptericola chiayiensis</name>
    <dbReference type="NCBI Taxonomy" id="579446"/>
    <lineage>
        <taxon>Bacteria</taxon>
        <taxon>Bacillati</taxon>
        <taxon>Actinomycetota</taxon>
        <taxon>Actinomycetes</taxon>
        <taxon>Micrococcales</taxon>
        <taxon>Promicromonosporaceae</taxon>
        <taxon>Isoptericola</taxon>
    </lineage>
</organism>
<feature type="transmembrane region" description="Helical" evidence="1">
    <location>
        <begin position="12"/>
        <end position="34"/>
    </location>
</feature>
<name>A0ABP8Y8K2_9MICO</name>
<proteinExistence type="predicted"/>
<evidence type="ECO:0000256" key="1">
    <source>
        <dbReference type="SAM" id="Phobius"/>
    </source>
</evidence>
<evidence type="ECO:0000313" key="3">
    <source>
        <dbReference type="Proteomes" id="UP001500956"/>
    </source>
</evidence>
<gene>
    <name evidence="2" type="ORF">GCM10023216_11120</name>
</gene>
<feature type="transmembrane region" description="Helical" evidence="1">
    <location>
        <begin position="71"/>
        <end position="92"/>
    </location>
</feature>
<feature type="transmembrane region" description="Helical" evidence="1">
    <location>
        <begin position="46"/>
        <end position="65"/>
    </location>
</feature>
<dbReference type="EMBL" id="BAABID010000006">
    <property type="protein sequence ID" value="GAA4723341.1"/>
    <property type="molecule type" value="Genomic_DNA"/>
</dbReference>
<comment type="caution">
    <text evidence="2">The sequence shown here is derived from an EMBL/GenBank/DDBJ whole genome shotgun (WGS) entry which is preliminary data.</text>
</comment>
<keyword evidence="1" id="KW-0472">Membrane</keyword>
<reference evidence="3" key="1">
    <citation type="journal article" date="2019" name="Int. J. Syst. Evol. Microbiol.">
        <title>The Global Catalogue of Microorganisms (GCM) 10K type strain sequencing project: providing services to taxonomists for standard genome sequencing and annotation.</title>
        <authorList>
            <consortium name="The Broad Institute Genomics Platform"/>
            <consortium name="The Broad Institute Genome Sequencing Center for Infectious Disease"/>
            <person name="Wu L."/>
            <person name="Ma J."/>
        </authorList>
    </citation>
    <scope>NUCLEOTIDE SEQUENCE [LARGE SCALE GENOMIC DNA]</scope>
    <source>
        <strain evidence="3">JCM 18063</strain>
    </source>
</reference>
<evidence type="ECO:0008006" key="4">
    <source>
        <dbReference type="Google" id="ProtNLM"/>
    </source>
</evidence>
<keyword evidence="3" id="KW-1185">Reference proteome</keyword>
<sequence>MFITIRPYSEDTVLVFALIGAAGLVLLLLSLVVGEILDLGDGALSGTSLGIGAVVFGAVGAITTVNGMDAWIAYAGSALVGLVAVVVAQLMIRRLSATEDNARVDLVGVQGTAMTDITQSSGEVSLDAVSELERRLAWSLEPITVGTRVVVLEHQPNSVRVGPYRPDA</sequence>
<keyword evidence="1" id="KW-0812">Transmembrane</keyword>
<evidence type="ECO:0000313" key="2">
    <source>
        <dbReference type="EMBL" id="GAA4723341.1"/>
    </source>
</evidence>
<keyword evidence="1" id="KW-1133">Transmembrane helix</keyword>
<protein>
    <recommendedName>
        <fullName evidence="4">NfeD-like C-terminal domain-containing protein</fullName>
    </recommendedName>
</protein>
<dbReference type="RefSeq" id="WP_343037489.1">
    <property type="nucleotide sequence ID" value="NZ_BAABID010000006.1"/>
</dbReference>
<dbReference type="Proteomes" id="UP001500956">
    <property type="component" value="Unassembled WGS sequence"/>
</dbReference>
<accession>A0ABP8Y8K2</accession>